<protein>
    <recommendedName>
        <fullName evidence="3">ferric-chelate reductase (NADPH)</fullName>
        <ecNumber evidence="3">1.16.1.9</ecNumber>
    </recommendedName>
</protein>
<keyword evidence="6" id="KW-0285">Flavoprotein</keyword>
<sequence length="596" mass="68609">MMKRNVVYKGLDCAADTMNPMYMQYKMLSQKQIPWASQTKYARYTLYFGVVVIFVALLKHLYYRIRDIRFKPQSTSNAATSLIDVLVSYCRYVGYKQTPRYLQYFASFPKTIGSAMFMMLTTLYLACYCFVPHFWYRPCIGFGSPPLAIRAGLMATALMPFIYILSGKSNMITLLTGISYEKLNTYHQYVGVASFVLSIVHAIPFIYQFLQESGAAYMHDRFMAKQIYISSIPSIILLGLLCTLSKAWFRKHCYEVFLHLHWMMGVAFFGCLMWHTKAVLGSWDYMWGALAFWATQLIFRILVKTCFRPNTMFLRSRRAHFTKLDENTYGVHIENVKGYTWRPGQHVFLRFKGLRLLDSHPFSIGSTSEQGKGMKFIVVPQTGLTRAHFKELDHQIELNKQVYIDGPYGGTFRDVTKFDKIVLVASGSGVTATIPFLSYVAQLHQQKSPLADNLKCVNFIWVVRREHNIAWISDELMKCQETLGNKLQLDIRVCHHQDKVEEIGDKKLDLEKSADSSNQVSFARFPITYGKPHIEEILNSLKTGLSRRNMFVCSGSPSMLGQVSQTVSEFQSLIFNNDLTNTNVEEVYLHTESFSW</sequence>
<evidence type="ECO:0000256" key="12">
    <source>
        <dbReference type="ARBA" id="ARBA00023065"/>
    </source>
</evidence>
<dbReference type="SUPFAM" id="SSF52343">
    <property type="entry name" value="Ferredoxin reductase-like, C-terminal NADP-linked domain"/>
    <property type="match status" value="1"/>
</dbReference>
<evidence type="ECO:0000256" key="9">
    <source>
        <dbReference type="ARBA" id="ARBA00022982"/>
    </source>
</evidence>
<dbReference type="GO" id="GO:0005886">
    <property type="term" value="C:plasma membrane"/>
    <property type="evidence" value="ECO:0007669"/>
    <property type="project" value="UniProtKB-SubCell"/>
</dbReference>
<dbReference type="Proteomes" id="UP000590412">
    <property type="component" value="Unassembled WGS sequence"/>
</dbReference>
<keyword evidence="9" id="KW-0249">Electron transport</keyword>
<keyword evidence="7 15" id="KW-0812">Transmembrane</keyword>
<dbReference type="Pfam" id="PF08022">
    <property type="entry name" value="FAD_binding_8"/>
    <property type="match status" value="1"/>
</dbReference>
<keyword evidence="8" id="KW-0274">FAD</keyword>
<feature type="domain" description="FAD-binding FR-type" evidence="16">
    <location>
        <begin position="290"/>
        <end position="414"/>
    </location>
</feature>
<dbReference type="InterPro" id="IPR017938">
    <property type="entry name" value="Riboflavin_synthase-like_b-brl"/>
</dbReference>
<evidence type="ECO:0000313" key="18">
    <source>
        <dbReference type="Proteomes" id="UP000590412"/>
    </source>
</evidence>
<feature type="transmembrane region" description="Helical" evidence="15">
    <location>
        <begin position="287"/>
        <end position="307"/>
    </location>
</feature>
<comment type="similarity">
    <text evidence="2">Belongs to the ferric reductase (FRE) family.</text>
</comment>
<dbReference type="InterPro" id="IPR013112">
    <property type="entry name" value="FAD-bd_8"/>
</dbReference>
<name>A0A8X7NJZ4_CANPA</name>
<evidence type="ECO:0000256" key="10">
    <source>
        <dbReference type="ARBA" id="ARBA00022989"/>
    </source>
</evidence>
<evidence type="ECO:0000256" key="1">
    <source>
        <dbReference type="ARBA" id="ARBA00004651"/>
    </source>
</evidence>
<dbReference type="InterPro" id="IPR039261">
    <property type="entry name" value="FNR_nucleotide-bd"/>
</dbReference>
<accession>A0A8X7NJZ4</accession>
<keyword evidence="10 15" id="KW-1133">Transmembrane helix</keyword>
<keyword evidence="13 15" id="KW-0472">Membrane</keyword>
<evidence type="ECO:0000259" key="16">
    <source>
        <dbReference type="PROSITE" id="PS51384"/>
    </source>
</evidence>
<evidence type="ECO:0000256" key="7">
    <source>
        <dbReference type="ARBA" id="ARBA00022692"/>
    </source>
</evidence>
<evidence type="ECO:0000256" key="15">
    <source>
        <dbReference type="SAM" id="Phobius"/>
    </source>
</evidence>
<feature type="transmembrane region" description="Helical" evidence="15">
    <location>
        <begin position="227"/>
        <end position="249"/>
    </location>
</feature>
<feature type="transmembrane region" description="Helical" evidence="15">
    <location>
        <begin position="421"/>
        <end position="441"/>
    </location>
</feature>
<dbReference type="GO" id="GO:0015677">
    <property type="term" value="P:copper ion import"/>
    <property type="evidence" value="ECO:0007669"/>
    <property type="project" value="TreeGrafter"/>
</dbReference>
<feature type="transmembrane region" description="Helical" evidence="15">
    <location>
        <begin position="186"/>
        <end position="207"/>
    </location>
</feature>
<evidence type="ECO:0000256" key="8">
    <source>
        <dbReference type="ARBA" id="ARBA00022827"/>
    </source>
</evidence>
<keyword evidence="12" id="KW-0406">Ion transport</keyword>
<dbReference type="OrthoDB" id="17725at2759"/>
<dbReference type="GO" id="GO:0052851">
    <property type="term" value="F:ferric-chelate reductase (NADPH) activity"/>
    <property type="evidence" value="ECO:0007669"/>
    <property type="project" value="UniProtKB-EC"/>
</dbReference>
<dbReference type="InterPro" id="IPR017927">
    <property type="entry name" value="FAD-bd_FR_type"/>
</dbReference>
<evidence type="ECO:0000313" key="17">
    <source>
        <dbReference type="EMBL" id="KAF6051276.1"/>
    </source>
</evidence>
<dbReference type="PROSITE" id="PS51384">
    <property type="entry name" value="FAD_FR"/>
    <property type="match status" value="1"/>
</dbReference>
<feature type="transmembrane region" description="Helical" evidence="15">
    <location>
        <begin position="147"/>
        <end position="165"/>
    </location>
</feature>
<dbReference type="EMBL" id="JABWAB010000005">
    <property type="protein sequence ID" value="KAF6051276.1"/>
    <property type="molecule type" value="Genomic_DNA"/>
</dbReference>
<feature type="transmembrane region" description="Helical" evidence="15">
    <location>
        <begin position="44"/>
        <end position="62"/>
    </location>
</feature>
<evidence type="ECO:0000256" key="4">
    <source>
        <dbReference type="ARBA" id="ARBA00022448"/>
    </source>
</evidence>
<dbReference type="Pfam" id="PF01794">
    <property type="entry name" value="Ferric_reduct"/>
    <property type="match status" value="1"/>
</dbReference>
<dbReference type="EC" id="1.16.1.9" evidence="3"/>
<dbReference type="SFLD" id="SFLDS00052">
    <property type="entry name" value="Ferric_Reductase_Domain"/>
    <property type="match status" value="1"/>
</dbReference>
<dbReference type="CDD" id="cd06186">
    <property type="entry name" value="NOX_Duox_like_FAD_NADP"/>
    <property type="match status" value="1"/>
</dbReference>
<keyword evidence="5" id="KW-1003">Cell membrane</keyword>
<dbReference type="Pfam" id="PF08030">
    <property type="entry name" value="NAD_binding_6"/>
    <property type="match status" value="1"/>
</dbReference>
<dbReference type="InterPro" id="IPR013130">
    <property type="entry name" value="Fe3_Rdtase_TM_dom"/>
</dbReference>
<dbReference type="AlphaFoldDB" id="A0A8X7NJZ4"/>
<dbReference type="Gene3D" id="2.40.30.10">
    <property type="entry name" value="Translation factors"/>
    <property type="match status" value="1"/>
</dbReference>
<organism evidence="17 18">
    <name type="scientific">Candida parapsilosis</name>
    <name type="common">Yeast</name>
    <dbReference type="NCBI Taxonomy" id="5480"/>
    <lineage>
        <taxon>Eukaryota</taxon>
        <taxon>Fungi</taxon>
        <taxon>Dikarya</taxon>
        <taxon>Ascomycota</taxon>
        <taxon>Saccharomycotina</taxon>
        <taxon>Pichiomycetes</taxon>
        <taxon>Debaryomycetaceae</taxon>
        <taxon>Candida/Lodderomyces clade</taxon>
        <taxon>Candida</taxon>
    </lineage>
</organism>
<keyword evidence="11" id="KW-0560">Oxidoreductase</keyword>
<comment type="catalytic activity">
    <reaction evidence="14">
        <text>2 a Fe(II)-siderophore + NADP(+) + H(+) = 2 a Fe(III)-siderophore + NADPH</text>
        <dbReference type="Rhea" id="RHEA:28795"/>
        <dbReference type="Rhea" id="RHEA-COMP:11342"/>
        <dbReference type="Rhea" id="RHEA-COMP:11344"/>
        <dbReference type="ChEBI" id="CHEBI:15378"/>
        <dbReference type="ChEBI" id="CHEBI:29033"/>
        <dbReference type="ChEBI" id="CHEBI:29034"/>
        <dbReference type="ChEBI" id="CHEBI:57783"/>
        <dbReference type="ChEBI" id="CHEBI:58349"/>
        <dbReference type="EC" id="1.16.1.9"/>
    </reaction>
</comment>
<evidence type="ECO:0000256" key="11">
    <source>
        <dbReference type="ARBA" id="ARBA00023002"/>
    </source>
</evidence>
<evidence type="ECO:0000256" key="3">
    <source>
        <dbReference type="ARBA" id="ARBA00012668"/>
    </source>
</evidence>
<gene>
    <name evidence="17" type="ORF">FOB60_003944</name>
</gene>
<feature type="transmembrane region" description="Helical" evidence="15">
    <location>
        <begin position="256"/>
        <end position="275"/>
    </location>
</feature>
<dbReference type="SUPFAM" id="SSF63380">
    <property type="entry name" value="Riboflavin synthase domain-like"/>
    <property type="match status" value="1"/>
</dbReference>
<dbReference type="InterPro" id="IPR013121">
    <property type="entry name" value="Fe_red_NAD-bd_6"/>
</dbReference>
<dbReference type="SFLD" id="SFLDG01168">
    <property type="entry name" value="Ferric_reductase_subgroup_(FRE"/>
    <property type="match status" value="1"/>
</dbReference>
<proteinExistence type="inferred from homology"/>
<dbReference type="GO" id="GO:0006826">
    <property type="term" value="P:iron ion transport"/>
    <property type="evidence" value="ECO:0007669"/>
    <property type="project" value="TreeGrafter"/>
</dbReference>
<reference evidence="17" key="1">
    <citation type="submission" date="2020-03" db="EMBL/GenBank/DDBJ databases">
        <title>FDA dAtabase for Regulatory Grade micrObial Sequences (FDA-ARGOS): Supporting development and validation of Infectious Disease Dx tests.</title>
        <authorList>
            <person name="Campos J."/>
            <person name="Goldberg B."/>
            <person name="Tallon L."/>
            <person name="Sadzewicz L."/>
            <person name="Vavikolanu K."/>
            <person name="Mehta A."/>
            <person name="Aluvathingal J."/>
            <person name="Nadendla S."/>
            <person name="Nandy P."/>
            <person name="Geyer C."/>
            <person name="Yan Y."/>
            <person name="Sichtig H."/>
        </authorList>
    </citation>
    <scope>NUCLEOTIDE SEQUENCE [LARGE SCALE GENOMIC DNA]</scope>
    <source>
        <strain evidence="17">FDAARGOS_652</strain>
    </source>
</reference>
<dbReference type="GO" id="GO:0006879">
    <property type="term" value="P:intracellular iron ion homeostasis"/>
    <property type="evidence" value="ECO:0007669"/>
    <property type="project" value="TreeGrafter"/>
</dbReference>
<dbReference type="PANTHER" id="PTHR32361:SF23">
    <property type="entry name" value="FERRIC-CHELATE REDUCTASE"/>
    <property type="match status" value="1"/>
</dbReference>
<dbReference type="InterPro" id="IPR051410">
    <property type="entry name" value="Ferric/Cupric_Reductase"/>
</dbReference>
<comment type="caution">
    <text evidence="17">The sequence shown here is derived from an EMBL/GenBank/DDBJ whole genome shotgun (WGS) entry which is preliminary data.</text>
</comment>
<evidence type="ECO:0000256" key="2">
    <source>
        <dbReference type="ARBA" id="ARBA00006278"/>
    </source>
</evidence>
<evidence type="ECO:0000256" key="6">
    <source>
        <dbReference type="ARBA" id="ARBA00022630"/>
    </source>
</evidence>
<dbReference type="Gene3D" id="3.40.50.80">
    <property type="entry name" value="Nucleotide-binding domain of ferredoxin-NADP reductase (FNR) module"/>
    <property type="match status" value="1"/>
</dbReference>
<evidence type="ECO:0000256" key="5">
    <source>
        <dbReference type="ARBA" id="ARBA00022475"/>
    </source>
</evidence>
<keyword evidence="4" id="KW-0813">Transport</keyword>
<comment type="subcellular location">
    <subcellularLocation>
        <location evidence="1">Cell membrane</location>
        <topology evidence="1">Multi-pass membrane protein</topology>
    </subcellularLocation>
</comment>
<dbReference type="PANTHER" id="PTHR32361">
    <property type="entry name" value="FERRIC/CUPRIC REDUCTASE TRANSMEMBRANE COMPONENT"/>
    <property type="match status" value="1"/>
</dbReference>
<evidence type="ECO:0000256" key="13">
    <source>
        <dbReference type="ARBA" id="ARBA00023136"/>
    </source>
</evidence>
<evidence type="ECO:0000256" key="14">
    <source>
        <dbReference type="ARBA" id="ARBA00048483"/>
    </source>
</evidence>
<feature type="transmembrane region" description="Helical" evidence="15">
    <location>
        <begin position="115"/>
        <end position="135"/>
    </location>
</feature>